<accession>Q3MNK4</accession>
<organism evidence="2">
    <name type="scientific">Terrabacter sp. (strain DBF63)</name>
    <dbReference type="NCBI Taxonomy" id="150395"/>
    <lineage>
        <taxon>Bacteria</taxon>
        <taxon>Bacillati</taxon>
        <taxon>Actinomycetota</taxon>
        <taxon>Actinomycetes</taxon>
        <taxon>Micrococcales</taxon>
        <taxon>Intrasporangiaceae</taxon>
        <taxon>Terrabacter</taxon>
    </lineage>
</organism>
<geneLocation type="plasmid" evidence="2">
    <name>pDBF1</name>
</geneLocation>
<reference evidence="2" key="5">
    <citation type="journal article" date="2004" name="J. Bacteriol.">
        <title>Characterization of the upper pathway genes for fluorene metabolism in Terrabacter sp. strain DBF63.</title>
        <authorList>
            <person name="Habe H."/>
            <person name="Chung J."/>
            <person name="Kato H."/>
            <person name="Ayabe Y."/>
            <person name="Kasuga K."/>
            <person name="Yoshida T."/>
            <person name="Nojiri H."/>
            <person name="Yamane H."/>
            <person name="Omori T."/>
        </authorList>
    </citation>
    <scope>NUCLEOTIDE SEQUENCE</scope>
    <source>
        <strain evidence="2">DBF63</strain>
        <plasmid evidence="2">pDBF1</plasmid>
    </source>
</reference>
<reference evidence="2" key="1">
    <citation type="journal article" date="1997" name="J. Ferment. Bioeng.">
        <title>Cloning and characterization of genes involved in the degradation of dibenzofuran by Terrabacter sp. strain DBF63.</title>
        <authorList>
            <person name="Kasuga K."/>
            <person name="Nojiri H."/>
            <person name="Yamane H."/>
            <person name="Kodama T."/>
            <person name="Omori T."/>
        </authorList>
    </citation>
    <scope>NUCLEOTIDE SEQUENCE</scope>
    <source>
        <strain evidence="2">DBF63</strain>
        <plasmid evidence="2">pDBF1</plasmid>
    </source>
</reference>
<evidence type="ECO:0000259" key="1">
    <source>
        <dbReference type="Pfam" id="PF12957"/>
    </source>
</evidence>
<proteinExistence type="predicted"/>
<reference evidence="2" key="3">
    <citation type="journal article" date="2003" name="Appl. Microbiol. Biotechnol.">
        <title>Phthalate catabolic gene cluster is linked to the angular dioxygenase gene in Terrabacter sp. strain DBF63.</title>
        <authorList>
            <person name="Habe H."/>
            <person name="Miyakoshi M."/>
            <person name="Chung J."/>
            <person name="Kasuga K."/>
            <person name="Yoshida T."/>
            <person name="Nojiri H."/>
            <person name="Omori T."/>
        </authorList>
    </citation>
    <scope>NUCLEOTIDE SEQUENCE</scope>
    <source>
        <strain evidence="2">DBF63</strain>
        <plasmid evidence="2">pDBF1</plasmid>
    </source>
</reference>
<keyword evidence="2" id="KW-0614">Plasmid</keyword>
<dbReference type="EMBL" id="AP008980">
    <property type="protein sequence ID" value="BAE45111.1"/>
    <property type="molecule type" value="Genomic_DNA"/>
</dbReference>
<protein>
    <recommendedName>
        <fullName evidence="1">DUF3846 domain-containing protein</fullName>
    </recommendedName>
</protein>
<reference evidence="2" key="4">
    <citation type="journal article" date="2004" name="FEMS Microbiol. Lett.">
        <title>Genetic characterization of the dibenzofuran-degrading Actinobacteria carrying the dbfA1A2 gene homologues isolated from activated sludge.</title>
        <authorList>
            <person name="Noumura T."/>
            <person name="Habe H."/>
            <person name="Widada J."/>
            <person name="Chung J.S."/>
            <person name="Yoshida T."/>
            <person name="Nojiri H."/>
            <person name="Omori T."/>
        </authorList>
    </citation>
    <scope>NUCLEOTIDE SEQUENCE</scope>
    <source>
        <strain evidence="2">DBF63</strain>
        <plasmid evidence="2">pDBF1</plasmid>
    </source>
</reference>
<dbReference type="AlphaFoldDB" id="Q3MNK4"/>
<sequence>MSNPTGLTIDVDGTADWTTWQEGDSLPILQKHAGGVIDVVSLTDDVDMWLNDSGVFEYGINHTATRLARMHGKTHQPYFGPVIITGQREGETLGLSAKAIQWLRAWLDQRCTALHDHSGQSVHCGADFNHPGPTHQTVLDGHRVIWQGPAHPTLAPLTGAAA</sequence>
<reference evidence="2" key="6">
    <citation type="journal article" date="2005" name="Appl. Microbiol. Biotechnol.">
        <title>Characterization of [3Fe-4S] ferredoxin DbfA3, which functions in the angular dioxygenase system of Terrabacter sp. strain DBF63.</title>
        <authorList>
            <person name="Takagi T."/>
            <person name="Habe H."/>
            <person name="Yoshida T."/>
            <person name="Yamane H."/>
            <person name="Omori T."/>
            <person name="Nojiri H."/>
        </authorList>
    </citation>
    <scope>NUCLEOTIDE SEQUENCE</scope>
    <source>
        <strain evidence="2">DBF63</strain>
        <plasmid evidence="2">pDBF1</plasmid>
    </source>
</reference>
<evidence type="ECO:0000313" key="2">
    <source>
        <dbReference type="EMBL" id="BAE45111.1"/>
    </source>
</evidence>
<name>Q3MNK4_TERSD</name>
<reference evidence="2" key="2">
    <citation type="journal article" date="2001" name="Biochem. Biophys. Res. Commun.">
        <title>Isolation and characterization of the genes encoding a novel oxygenase component of angular dioxygenase from the gram-positive dibenzofuran-degrader Terrabacter sp. strain DBF63.</title>
        <authorList>
            <person name="Kasuga K."/>
            <person name="Habe H."/>
            <person name="Chung J."/>
            <person name="Yoshida T."/>
            <person name="Nojiri H."/>
            <person name="Yamane H."/>
            <person name="Omori T."/>
        </authorList>
    </citation>
    <scope>NUCLEOTIDE SEQUENCE</scope>
    <source>
        <strain evidence="2">DBF63</strain>
        <plasmid evidence="2">pDBF1</plasmid>
    </source>
</reference>
<dbReference type="InterPro" id="IPR024559">
    <property type="entry name" value="DUF3846"/>
</dbReference>
<reference evidence="2" key="7">
    <citation type="journal article" date="2005" name="Microbiology (Mosc.)">
        <title>The fluorene catabolic linear plasmid in Terrabacter sp. strain DBF63 carries the beta-ketoadipate pathway genes, pcaRHGBDCFIJ, also found in proteobacteria.</title>
        <authorList>
            <person name="Habe H."/>
            <person name="Chung J.-S."/>
            <person name="Ishida A."/>
            <person name="Kasuga K."/>
            <person name="Ide K."/>
            <person name="Takemura T."/>
            <person name="Nojiri H."/>
            <person name="Yamane H."/>
            <person name="Omori T."/>
        </authorList>
    </citation>
    <scope>NUCLEOTIDE SEQUENCE</scope>
    <source>
        <strain evidence="2">DBF63</strain>
        <plasmid evidence="2">pDBF1</plasmid>
    </source>
</reference>
<dbReference type="Pfam" id="PF12957">
    <property type="entry name" value="DUF3846"/>
    <property type="match status" value="1"/>
</dbReference>
<feature type="domain" description="DUF3846" evidence="1">
    <location>
        <begin position="7"/>
        <end position="103"/>
    </location>
</feature>